<keyword evidence="3" id="KW-0274">FAD</keyword>
<dbReference type="GO" id="GO:0050661">
    <property type="term" value="F:NADP binding"/>
    <property type="evidence" value="ECO:0007669"/>
    <property type="project" value="InterPro"/>
</dbReference>
<reference evidence="5 6" key="2">
    <citation type="submission" date="2019-09" db="EMBL/GenBank/DDBJ databases">
        <authorList>
            <person name="Jin C."/>
        </authorList>
    </citation>
    <scope>NUCLEOTIDE SEQUENCE [LARGE SCALE GENOMIC DNA]</scope>
    <source>
        <strain evidence="5 6">BN140041</strain>
    </source>
</reference>
<organism evidence="5 6">
    <name type="scientific">Nocardioides antri</name>
    <dbReference type="NCBI Taxonomy" id="2607659"/>
    <lineage>
        <taxon>Bacteria</taxon>
        <taxon>Bacillati</taxon>
        <taxon>Actinomycetota</taxon>
        <taxon>Actinomycetes</taxon>
        <taxon>Propionibacteriales</taxon>
        <taxon>Nocardioidaceae</taxon>
        <taxon>Nocardioides</taxon>
    </lineage>
</organism>
<dbReference type="Pfam" id="PF00743">
    <property type="entry name" value="FMO-like"/>
    <property type="match status" value="1"/>
</dbReference>
<sequence length="523" mass="57662">MAEKTTRKTHPTTTATPVDHLIVGAGFAGLAAAIKLDEAGERDFVVIEKDSDVGGTWHVNTYPGAECDVPSQLYSYSFALNPDWSKVYSPQQEIWDYTKRVAEESGVLDRFVFDTAVVDATWDETAQRWRVTVSTGSTNETRQYDARTLISGSGGLSEPRLPEIDGIDSFQGEIFHSARWNLDVDLTGKRVAVIGTGASAVQLVPELQKIVSHLDVYQRTPNWIIPRNEREFTGIEKALFRHVPGLQRAVRAGVYTTLEGRVPAFARFPALLKVVERQGKANIRKAIKDPELVAKVTPDYRAGCKRILISNAWYPALAADNVDLVTDPIAKITGDAVVSADPSTGSGTTERPIDVLVVATGFYVTEPPIAQHITGRDGRTLAEVWDEAGMAAYKGTTLHGFPNLFQIVGPNTALGHSSMIFMIESQVRYIVDAARTLRREGLAAVEPTAEAQAEWTATIRERMKPTVWTTGGCASWYLDKFGNNTTLWPGQTFTFRRHLSRFDVDRYDTYPQAPITVAEEALA</sequence>
<accession>A0A5B1LZ08</accession>
<dbReference type="PANTHER" id="PTHR42877:SF4">
    <property type="entry name" value="FAD_NAD(P)-BINDING DOMAIN-CONTAINING PROTEIN-RELATED"/>
    <property type="match status" value="1"/>
</dbReference>
<evidence type="ECO:0000256" key="1">
    <source>
        <dbReference type="ARBA" id="ARBA00010139"/>
    </source>
</evidence>
<protein>
    <submittedName>
        <fullName evidence="5">NAD(P)/FAD-dependent oxidoreductase</fullName>
    </submittedName>
</protein>
<evidence type="ECO:0000256" key="3">
    <source>
        <dbReference type="ARBA" id="ARBA00022827"/>
    </source>
</evidence>
<dbReference type="Proteomes" id="UP000324351">
    <property type="component" value="Unassembled WGS sequence"/>
</dbReference>
<comment type="similarity">
    <text evidence="1">Belongs to the FAD-binding monooxygenase family.</text>
</comment>
<dbReference type="GO" id="GO:0004499">
    <property type="term" value="F:N,N-dimethylaniline monooxygenase activity"/>
    <property type="evidence" value="ECO:0007669"/>
    <property type="project" value="InterPro"/>
</dbReference>
<dbReference type="PANTHER" id="PTHR42877">
    <property type="entry name" value="L-ORNITHINE N(5)-MONOOXYGENASE-RELATED"/>
    <property type="match status" value="1"/>
</dbReference>
<evidence type="ECO:0000256" key="4">
    <source>
        <dbReference type="ARBA" id="ARBA00023002"/>
    </source>
</evidence>
<dbReference type="RefSeq" id="WP_149751530.1">
    <property type="nucleotide sequence ID" value="NZ_VUJW01000010.1"/>
</dbReference>
<evidence type="ECO:0000313" key="5">
    <source>
        <dbReference type="EMBL" id="KAA1425903.1"/>
    </source>
</evidence>
<dbReference type="GO" id="GO:0050660">
    <property type="term" value="F:flavin adenine dinucleotide binding"/>
    <property type="evidence" value="ECO:0007669"/>
    <property type="project" value="InterPro"/>
</dbReference>
<dbReference type="AlphaFoldDB" id="A0A5B1LZ08"/>
<keyword evidence="4" id="KW-0560">Oxidoreductase</keyword>
<dbReference type="InterPro" id="IPR036188">
    <property type="entry name" value="FAD/NAD-bd_sf"/>
</dbReference>
<gene>
    <name evidence="5" type="ORF">F0U47_16305</name>
</gene>
<evidence type="ECO:0000256" key="2">
    <source>
        <dbReference type="ARBA" id="ARBA00022630"/>
    </source>
</evidence>
<keyword evidence="2" id="KW-0285">Flavoprotein</keyword>
<dbReference type="EMBL" id="VUJW01000010">
    <property type="protein sequence ID" value="KAA1425903.1"/>
    <property type="molecule type" value="Genomic_DNA"/>
</dbReference>
<dbReference type="InterPro" id="IPR020946">
    <property type="entry name" value="Flavin_mOase-like"/>
</dbReference>
<dbReference type="SUPFAM" id="SSF51905">
    <property type="entry name" value="FAD/NAD(P)-binding domain"/>
    <property type="match status" value="1"/>
</dbReference>
<dbReference type="InterPro" id="IPR051209">
    <property type="entry name" value="FAD-bind_Monooxygenase_sf"/>
</dbReference>
<proteinExistence type="inferred from homology"/>
<dbReference type="Gene3D" id="3.50.50.60">
    <property type="entry name" value="FAD/NAD(P)-binding domain"/>
    <property type="match status" value="2"/>
</dbReference>
<reference evidence="5 6" key="1">
    <citation type="submission" date="2019-09" db="EMBL/GenBank/DDBJ databases">
        <title>Nocardioides panacisoli sp. nov., isolated from the soil of a ginseng field.</title>
        <authorList>
            <person name="Cho C."/>
        </authorList>
    </citation>
    <scope>NUCLEOTIDE SEQUENCE [LARGE SCALE GENOMIC DNA]</scope>
    <source>
        <strain evidence="5 6">BN140041</strain>
    </source>
</reference>
<comment type="caution">
    <text evidence="5">The sequence shown here is derived from an EMBL/GenBank/DDBJ whole genome shotgun (WGS) entry which is preliminary data.</text>
</comment>
<name>A0A5B1LZ08_9ACTN</name>
<keyword evidence="6" id="KW-1185">Reference proteome</keyword>
<evidence type="ECO:0000313" key="6">
    <source>
        <dbReference type="Proteomes" id="UP000324351"/>
    </source>
</evidence>
<dbReference type="PRINTS" id="PR00411">
    <property type="entry name" value="PNDRDTASEI"/>
</dbReference>